<sequence length="81" mass="8791">MRKRAGSLAKCGQQMPNLTNRRAVSVGNDCGAHHSATAKRARTNSRKMKMSRVKATRSRMAGSNTLASRSTNVRCGCTCCF</sequence>
<feature type="region of interest" description="Disordered" evidence="1">
    <location>
        <begin position="31"/>
        <end position="65"/>
    </location>
</feature>
<gene>
    <name evidence="2" type="ORF">BCR44DRAFT_1441613</name>
</gene>
<reference evidence="2 3" key="1">
    <citation type="submission" date="2016-07" db="EMBL/GenBank/DDBJ databases">
        <title>Pervasive Adenine N6-methylation of Active Genes in Fungi.</title>
        <authorList>
            <consortium name="DOE Joint Genome Institute"/>
            <person name="Mondo S.J."/>
            <person name="Dannebaum R.O."/>
            <person name="Kuo R.C."/>
            <person name="Labutti K."/>
            <person name="Haridas S."/>
            <person name="Kuo A."/>
            <person name="Salamov A."/>
            <person name="Ahrendt S.R."/>
            <person name="Lipzen A."/>
            <person name="Sullivan W."/>
            <person name="Andreopoulos W.B."/>
            <person name="Clum A."/>
            <person name="Lindquist E."/>
            <person name="Daum C."/>
            <person name="Ramamoorthy G.K."/>
            <person name="Gryganskyi A."/>
            <person name="Culley D."/>
            <person name="Magnuson J.K."/>
            <person name="James T.Y."/>
            <person name="O'Malley M.A."/>
            <person name="Stajich J.E."/>
            <person name="Spatafora J.W."/>
            <person name="Visel A."/>
            <person name="Grigoriev I.V."/>
        </authorList>
    </citation>
    <scope>NUCLEOTIDE SEQUENCE [LARGE SCALE GENOMIC DNA]</scope>
    <source>
        <strain evidence="2 3">PL171</strain>
    </source>
</reference>
<dbReference type="AlphaFoldDB" id="A0A1Y2HB04"/>
<organism evidence="2 3">
    <name type="scientific">Catenaria anguillulae PL171</name>
    <dbReference type="NCBI Taxonomy" id="765915"/>
    <lineage>
        <taxon>Eukaryota</taxon>
        <taxon>Fungi</taxon>
        <taxon>Fungi incertae sedis</taxon>
        <taxon>Blastocladiomycota</taxon>
        <taxon>Blastocladiomycetes</taxon>
        <taxon>Blastocladiales</taxon>
        <taxon>Catenariaceae</taxon>
        <taxon>Catenaria</taxon>
    </lineage>
</organism>
<accession>A0A1Y2HB04</accession>
<feature type="compositionally biased region" description="Basic residues" evidence="1">
    <location>
        <begin position="36"/>
        <end position="57"/>
    </location>
</feature>
<comment type="caution">
    <text evidence="2">The sequence shown here is derived from an EMBL/GenBank/DDBJ whole genome shotgun (WGS) entry which is preliminary data.</text>
</comment>
<dbReference type="Proteomes" id="UP000193411">
    <property type="component" value="Unassembled WGS sequence"/>
</dbReference>
<evidence type="ECO:0000313" key="2">
    <source>
        <dbReference type="EMBL" id="ORZ31777.1"/>
    </source>
</evidence>
<keyword evidence="3" id="KW-1185">Reference proteome</keyword>
<name>A0A1Y2HB04_9FUNG</name>
<evidence type="ECO:0000256" key="1">
    <source>
        <dbReference type="SAM" id="MobiDB-lite"/>
    </source>
</evidence>
<proteinExistence type="predicted"/>
<evidence type="ECO:0000313" key="3">
    <source>
        <dbReference type="Proteomes" id="UP000193411"/>
    </source>
</evidence>
<protein>
    <submittedName>
        <fullName evidence="2">Uncharacterized protein</fullName>
    </submittedName>
</protein>
<dbReference type="EMBL" id="MCFL01000055">
    <property type="protein sequence ID" value="ORZ31777.1"/>
    <property type="molecule type" value="Genomic_DNA"/>
</dbReference>